<dbReference type="AlphaFoldDB" id="A0AAV5TF63"/>
<organism evidence="2 3">
    <name type="scientific">Pristionchus entomophagus</name>
    <dbReference type="NCBI Taxonomy" id="358040"/>
    <lineage>
        <taxon>Eukaryota</taxon>
        <taxon>Metazoa</taxon>
        <taxon>Ecdysozoa</taxon>
        <taxon>Nematoda</taxon>
        <taxon>Chromadorea</taxon>
        <taxon>Rhabditida</taxon>
        <taxon>Rhabditina</taxon>
        <taxon>Diplogasteromorpha</taxon>
        <taxon>Diplogasteroidea</taxon>
        <taxon>Neodiplogasteridae</taxon>
        <taxon>Pristionchus</taxon>
    </lineage>
</organism>
<protein>
    <submittedName>
        <fullName evidence="2">Uncharacterized protein</fullName>
    </submittedName>
</protein>
<evidence type="ECO:0000256" key="1">
    <source>
        <dbReference type="SAM" id="Phobius"/>
    </source>
</evidence>
<accession>A0AAV5TF63</accession>
<keyword evidence="1" id="KW-0472">Membrane</keyword>
<keyword evidence="1" id="KW-0812">Transmembrane</keyword>
<name>A0AAV5TF63_9BILA</name>
<feature type="non-terminal residue" evidence="2">
    <location>
        <position position="1"/>
    </location>
</feature>
<evidence type="ECO:0000313" key="2">
    <source>
        <dbReference type="EMBL" id="GMS92924.1"/>
    </source>
</evidence>
<proteinExistence type="predicted"/>
<feature type="transmembrane region" description="Helical" evidence="1">
    <location>
        <begin position="7"/>
        <end position="28"/>
    </location>
</feature>
<gene>
    <name evidence="2" type="ORF">PENTCL1PPCAC_15099</name>
</gene>
<keyword evidence="1" id="KW-1133">Transmembrane helix</keyword>
<dbReference type="Proteomes" id="UP001432027">
    <property type="component" value="Unassembled WGS sequence"/>
</dbReference>
<sequence length="76" mass="9022">LRILLCLWVMSQLLVYLTVCWLSFHYIFVEQEYFSADFDPSSQRKYILTYYATCYYICTCFELGIGLERGTGVEHP</sequence>
<evidence type="ECO:0000313" key="3">
    <source>
        <dbReference type="Proteomes" id="UP001432027"/>
    </source>
</evidence>
<keyword evidence="3" id="KW-1185">Reference proteome</keyword>
<dbReference type="EMBL" id="BTSX01000004">
    <property type="protein sequence ID" value="GMS92924.1"/>
    <property type="molecule type" value="Genomic_DNA"/>
</dbReference>
<comment type="caution">
    <text evidence="2">The sequence shown here is derived from an EMBL/GenBank/DDBJ whole genome shotgun (WGS) entry which is preliminary data.</text>
</comment>
<reference evidence="2" key="1">
    <citation type="submission" date="2023-10" db="EMBL/GenBank/DDBJ databases">
        <title>Genome assembly of Pristionchus species.</title>
        <authorList>
            <person name="Yoshida K."/>
            <person name="Sommer R.J."/>
        </authorList>
    </citation>
    <scope>NUCLEOTIDE SEQUENCE</scope>
    <source>
        <strain evidence="2">RS0144</strain>
    </source>
</reference>
<feature type="transmembrane region" description="Helical" evidence="1">
    <location>
        <begin position="48"/>
        <end position="67"/>
    </location>
</feature>